<evidence type="ECO:0000313" key="1">
    <source>
        <dbReference type="EMBL" id="SBV32226.1"/>
    </source>
</evidence>
<dbReference type="RefSeq" id="WP_295324852.1">
    <property type="nucleotide sequence ID" value="NZ_LT598653.1"/>
</dbReference>
<dbReference type="EMBL" id="LT598653">
    <property type="protein sequence ID" value="SBV32226.1"/>
    <property type="molecule type" value="Genomic_DNA"/>
</dbReference>
<dbReference type="AlphaFoldDB" id="A0A1Y5PU51"/>
<proteinExistence type="predicted"/>
<organism evidence="1">
    <name type="scientific">uncultured Sphingopyxis sp</name>
    <dbReference type="NCBI Taxonomy" id="310581"/>
    <lineage>
        <taxon>Bacteria</taxon>
        <taxon>Pseudomonadati</taxon>
        <taxon>Pseudomonadota</taxon>
        <taxon>Alphaproteobacteria</taxon>
        <taxon>Sphingomonadales</taxon>
        <taxon>Sphingomonadaceae</taxon>
        <taxon>Sphingopyxis</taxon>
        <taxon>environmental samples</taxon>
    </lineage>
</organism>
<dbReference type="KEGG" id="sphu:SPPYR_1106"/>
<sequence length="354" mass="40459">MITDVFPRRYSKTKIRDQYYEEDRRFLNQASTIMLSGRLWDGGITEKVTDHAENSFKQAHDTLALELGVEFLSDRWIFRTTEYNGNKTTQSYKNSYATICKNFLIKAPSDLSLGDAWVKDRIGLIEIAFSLREKQLALADIELPQKIRDAERAATMMPSPRVIRVPGNRVEAIKTMHQRRREVFSELVIELNERMKLALYKLTYNNGLIQISDDELTSSEIEEPFWPLISQSPWENVDIQMKEAIDCRDTGDRMAAFHAVSALESCIKIISQSKGWSTGKEKGAANFVDNLVSKNNGGFISVWESEVLKSLFSNVRNPFAHGAGSSEMPTLTVEQTNWTIETAMTWIKSLIRRL</sequence>
<gene>
    <name evidence="1" type="ORF">SPPYR_1106</name>
</gene>
<accession>A0A1Y5PU51</accession>
<protein>
    <submittedName>
        <fullName evidence="1">Uncharacterized protein</fullName>
    </submittedName>
</protein>
<reference evidence="1" key="1">
    <citation type="submission" date="2016-03" db="EMBL/GenBank/DDBJ databases">
        <authorList>
            <person name="Ploux O."/>
        </authorList>
    </citation>
    <scope>NUCLEOTIDE SEQUENCE</scope>
    <source>
        <strain evidence="1">UC10</strain>
    </source>
</reference>
<name>A0A1Y5PU51_9SPHN</name>